<evidence type="ECO:0000313" key="2">
    <source>
        <dbReference type="Proteomes" id="UP000050794"/>
    </source>
</evidence>
<dbReference type="Pfam" id="PF07914">
    <property type="entry name" value="DUF1679"/>
    <property type="match status" value="1"/>
</dbReference>
<reference evidence="3" key="1">
    <citation type="submission" date="2016-06" db="UniProtKB">
        <authorList>
            <consortium name="WormBaseParasite"/>
        </authorList>
    </citation>
    <scope>IDENTIFICATION</scope>
</reference>
<reference evidence="1 2" key="2">
    <citation type="submission" date="2018-11" db="EMBL/GenBank/DDBJ databases">
        <authorList>
            <consortium name="Pathogen Informatics"/>
        </authorList>
    </citation>
    <scope>NUCLEOTIDE SEQUENCE [LARGE SCALE GENOMIC DNA]</scope>
</reference>
<dbReference type="PANTHER" id="PTHR23020:SF8">
    <property type="entry name" value="CHK KINASE-LIKE DOMAIN-CONTAINING PROTEIN"/>
    <property type="match status" value="1"/>
</dbReference>
<dbReference type="Proteomes" id="UP000050794">
    <property type="component" value="Unassembled WGS sequence"/>
</dbReference>
<dbReference type="InterPro" id="IPR012877">
    <property type="entry name" value="Dhs-27"/>
</dbReference>
<dbReference type="EMBL" id="UYWY01011227">
    <property type="protein sequence ID" value="VDM34249.1"/>
    <property type="molecule type" value="Genomic_DNA"/>
</dbReference>
<dbReference type="PANTHER" id="PTHR23020">
    <property type="entry name" value="UNCHARACTERIZED NUCLEAR HORMONE RECEPTOR-RELATED"/>
    <property type="match status" value="1"/>
</dbReference>
<dbReference type="InterPro" id="IPR052961">
    <property type="entry name" value="Oxido-Kinase-like_Enzymes"/>
</dbReference>
<proteinExistence type="predicted"/>
<sequence length="81" mass="8922">MVNDGNISADVSEILGTSITWSWVEEKLKCKLQTQSCFGNGKKAIRIGIGQGFASIIGRLYLDWVPEDENLPQTVIIKIPS</sequence>
<evidence type="ECO:0000313" key="1">
    <source>
        <dbReference type="EMBL" id="VDM34249.1"/>
    </source>
</evidence>
<keyword evidence="2" id="KW-1185">Reference proteome</keyword>
<protein>
    <submittedName>
        <fullName evidence="3">HATPase_c_5 domain-containing protein</fullName>
    </submittedName>
</protein>
<dbReference type="WBParaSite" id="TCNE_0000512401-mRNA-1">
    <property type="protein sequence ID" value="TCNE_0000512401-mRNA-1"/>
    <property type="gene ID" value="TCNE_0000512401"/>
</dbReference>
<accession>A0A183U9F4</accession>
<dbReference type="AlphaFoldDB" id="A0A183U9F4"/>
<organism evidence="2 3">
    <name type="scientific">Toxocara canis</name>
    <name type="common">Canine roundworm</name>
    <dbReference type="NCBI Taxonomy" id="6265"/>
    <lineage>
        <taxon>Eukaryota</taxon>
        <taxon>Metazoa</taxon>
        <taxon>Ecdysozoa</taxon>
        <taxon>Nematoda</taxon>
        <taxon>Chromadorea</taxon>
        <taxon>Rhabditida</taxon>
        <taxon>Spirurina</taxon>
        <taxon>Ascaridomorpha</taxon>
        <taxon>Ascaridoidea</taxon>
        <taxon>Toxocaridae</taxon>
        <taxon>Toxocara</taxon>
    </lineage>
</organism>
<gene>
    <name evidence="1" type="ORF">TCNE_LOCUS5124</name>
</gene>
<name>A0A183U9F4_TOXCA</name>
<evidence type="ECO:0000313" key="3">
    <source>
        <dbReference type="WBParaSite" id="TCNE_0000512401-mRNA-1"/>
    </source>
</evidence>